<dbReference type="AlphaFoldDB" id="A0A2S4PQ88"/>
<dbReference type="GO" id="GO:0030638">
    <property type="term" value="P:polyketide metabolic process"/>
    <property type="evidence" value="ECO:0007669"/>
    <property type="project" value="InterPro"/>
</dbReference>
<protein>
    <recommendedName>
        <fullName evidence="3">SnoaL-like domain-containing protein</fullName>
    </recommendedName>
</protein>
<dbReference type="EMBL" id="PEDP01001142">
    <property type="protein sequence ID" value="POS84174.1"/>
    <property type="molecule type" value="Genomic_DNA"/>
</dbReference>
<dbReference type="Pfam" id="PF07366">
    <property type="entry name" value="SnoaL"/>
    <property type="match status" value="1"/>
</dbReference>
<proteinExistence type="predicted"/>
<dbReference type="InterPro" id="IPR032710">
    <property type="entry name" value="NTF2-like_dom_sf"/>
</dbReference>
<reference evidence="1 2" key="1">
    <citation type="submission" date="2017-10" db="EMBL/GenBank/DDBJ databases">
        <title>Development of genomic resources for the powdery mildew, Erysiphe pulchra.</title>
        <authorList>
            <person name="Wadl P.A."/>
            <person name="Mack B.M."/>
            <person name="Moore G."/>
            <person name="Beltz S.B."/>
        </authorList>
    </citation>
    <scope>NUCLEOTIDE SEQUENCE [LARGE SCALE GENOMIC DNA]</scope>
    <source>
        <strain evidence="1">Cflorida</strain>
    </source>
</reference>
<dbReference type="Proteomes" id="UP000237438">
    <property type="component" value="Unassembled WGS sequence"/>
</dbReference>
<keyword evidence="2" id="KW-1185">Reference proteome</keyword>
<accession>A0A2S4PQ88</accession>
<comment type="caution">
    <text evidence="1">The sequence shown here is derived from an EMBL/GenBank/DDBJ whole genome shotgun (WGS) entry which is preliminary data.</text>
</comment>
<dbReference type="Gene3D" id="3.10.450.50">
    <property type="match status" value="1"/>
</dbReference>
<dbReference type="STRING" id="225359.A0A2S4PQ88"/>
<evidence type="ECO:0000313" key="2">
    <source>
        <dbReference type="Proteomes" id="UP000237438"/>
    </source>
</evidence>
<dbReference type="OrthoDB" id="2830113at2759"/>
<dbReference type="InterPro" id="IPR009959">
    <property type="entry name" value="Cyclase_SnoaL-like"/>
</dbReference>
<dbReference type="SUPFAM" id="SSF54427">
    <property type="entry name" value="NTF2-like"/>
    <property type="match status" value="1"/>
</dbReference>
<name>A0A2S4PQ88_9PEZI</name>
<organism evidence="1 2">
    <name type="scientific">Erysiphe pulchra</name>
    <dbReference type="NCBI Taxonomy" id="225359"/>
    <lineage>
        <taxon>Eukaryota</taxon>
        <taxon>Fungi</taxon>
        <taxon>Dikarya</taxon>
        <taxon>Ascomycota</taxon>
        <taxon>Pezizomycotina</taxon>
        <taxon>Leotiomycetes</taxon>
        <taxon>Erysiphales</taxon>
        <taxon>Erysiphaceae</taxon>
        <taxon>Erysiphe</taxon>
    </lineage>
</organism>
<sequence>MVKNLYLLSNHKATFLAYIEALNTHKPQTSTLDLSNYMHSKLTVNNETYTLSEYETSLLKLMNAAPDFHISLQKLVVEGPTVATRFLVTCTPEKQYMGFPPNGKRIEYAEHVFYRFNGTKCCEISALIDIRAVKSQLGDK</sequence>
<gene>
    <name evidence="1" type="ORF">EPUL_006672</name>
</gene>
<evidence type="ECO:0008006" key="3">
    <source>
        <dbReference type="Google" id="ProtNLM"/>
    </source>
</evidence>
<evidence type="ECO:0000313" key="1">
    <source>
        <dbReference type="EMBL" id="POS84174.1"/>
    </source>
</evidence>